<name>A0ABV9A4P0_9ACTN</name>
<keyword evidence="4" id="KW-1185">Reference proteome</keyword>
<evidence type="ECO:0000259" key="2">
    <source>
        <dbReference type="PROSITE" id="PS51549"/>
    </source>
</evidence>
<gene>
    <name evidence="3" type="ORF">ACFPA8_11190</name>
</gene>
<dbReference type="PROSITE" id="PS51549">
    <property type="entry name" value="DM13"/>
    <property type="match status" value="1"/>
</dbReference>
<comment type="caution">
    <text evidence="3">The sequence shown here is derived from an EMBL/GenBank/DDBJ whole genome shotgun (WGS) entry which is preliminary data.</text>
</comment>
<proteinExistence type="predicted"/>
<evidence type="ECO:0000313" key="4">
    <source>
        <dbReference type="Proteomes" id="UP001595997"/>
    </source>
</evidence>
<sequence length="187" mass="20187">MVGETLAIGVLVVGLTALGTGLYWLIQAWQWQTWDDDVNEAQPPAAEALKEQHSQATDKTLRSTSRLEPLTLAEGDLISHDHPTAGKVKVVEMPDGSRVLRMENLNTSSTSGQDVRVWVTDAPVKPGEAGARVFDDGAYVSLGDLKSNQGNQDYKLPANLDLDRYTSVSIWCDTFAVSFGAAPLTSA</sequence>
<keyword evidence="1" id="KW-0472">Membrane</keyword>
<dbReference type="Pfam" id="PF10517">
    <property type="entry name" value="DM13"/>
    <property type="match status" value="1"/>
</dbReference>
<organism evidence="3 4">
    <name type="scientific">Streptomyces ovatisporus</name>
    <dbReference type="NCBI Taxonomy" id="1128682"/>
    <lineage>
        <taxon>Bacteria</taxon>
        <taxon>Bacillati</taxon>
        <taxon>Actinomycetota</taxon>
        <taxon>Actinomycetes</taxon>
        <taxon>Kitasatosporales</taxon>
        <taxon>Streptomycetaceae</taxon>
        <taxon>Streptomyces</taxon>
    </lineage>
</organism>
<reference evidence="4" key="1">
    <citation type="journal article" date="2019" name="Int. J. Syst. Evol. Microbiol.">
        <title>The Global Catalogue of Microorganisms (GCM) 10K type strain sequencing project: providing services to taxonomists for standard genome sequencing and annotation.</title>
        <authorList>
            <consortium name="The Broad Institute Genomics Platform"/>
            <consortium name="The Broad Institute Genome Sequencing Center for Infectious Disease"/>
            <person name="Wu L."/>
            <person name="Ma J."/>
        </authorList>
    </citation>
    <scope>NUCLEOTIDE SEQUENCE [LARGE SCALE GENOMIC DNA]</scope>
    <source>
        <strain evidence="4">CGMCC 4.7357</strain>
    </source>
</reference>
<dbReference type="RefSeq" id="WP_386446316.1">
    <property type="nucleotide sequence ID" value="NZ_JBHSFH010000005.1"/>
</dbReference>
<accession>A0ABV9A4P0</accession>
<keyword evidence="1" id="KW-1133">Transmembrane helix</keyword>
<dbReference type="EMBL" id="JBHSFH010000005">
    <property type="protein sequence ID" value="MFC4494695.1"/>
    <property type="molecule type" value="Genomic_DNA"/>
</dbReference>
<protein>
    <submittedName>
        <fullName evidence="3">DM13 domain-containing protein</fullName>
    </submittedName>
</protein>
<evidence type="ECO:0000256" key="1">
    <source>
        <dbReference type="SAM" id="Phobius"/>
    </source>
</evidence>
<dbReference type="Proteomes" id="UP001595997">
    <property type="component" value="Unassembled WGS sequence"/>
</dbReference>
<evidence type="ECO:0000313" key="3">
    <source>
        <dbReference type="EMBL" id="MFC4494695.1"/>
    </source>
</evidence>
<feature type="domain" description="DM13" evidence="2">
    <location>
        <begin position="70"/>
        <end position="185"/>
    </location>
</feature>
<keyword evidence="1" id="KW-0812">Transmembrane</keyword>
<feature type="transmembrane region" description="Helical" evidence="1">
    <location>
        <begin position="6"/>
        <end position="26"/>
    </location>
</feature>
<dbReference type="InterPro" id="IPR019545">
    <property type="entry name" value="DM13_domain"/>
</dbReference>